<dbReference type="Pfam" id="PF01575">
    <property type="entry name" value="MaoC_dehydratas"/>
    <property type="match status" value="1"/>
</dbReference>
<keyword evidence="4" id="KW-1185">Reference proteome</keyword>
<proteinExistence type="inferred from homology"/>
<evidence type="ECO:0000313" key="3">
    <source>
        <dbReference type="EMBL" id="GAF47564.1"/>
    </source>
</evidence>
<dbReference type="OrthoDB" id="9801735at2"/>
<dbReference type="EMBL" id="BAWF01000042">
    <property type="protein sequence ID" value="GAF47564.1"/>
    <property type="molecule type" value="Genomic_DNA"/>
</dbReference>
<comment type="caution">
    <text evidence="3">The sequence shown here is derived from an EMBL/GenBank/DDBJ whole genome shotgun (WGS) entry which is preliminary data.</text>
</comment>
<evidence type="ECO:0000313" key="4">
    <source>
        <dbReference type="Proteomes" id="UP000019491"/>
    </source>
</evidence>
<dbReference type="PANTHER" id="PTHR42993:SF1">
    <property type="entry name" value="MAOC-LIKE DEHYDRATASE DOMAIN-CONTAINING PROTEIN"/>
    <property type="match status" value="1"/>
</dbReference>
<evidence type="ECO:0000256" key="1">
    <source>
        <dbReference type="ARBA" id="ARBA00005254"/>
    </source>
</evidence>
<dbReference type="RefSeq" id="WP_037236786.1">
    <property type="nucleotide sequence ID" value="NZ_BAWF01000042.1"/>
</dbReference>
<dbReference type="PANTHER" id="PTHR42993">
    <property type="entry name" value="MAOC-LIKE DEHYDRATASE DOMAIN-CONTAINING PROTEIN"/>
    <property type="match status" value="1"/>
</dbReference>
<feature type="domain" description="MaoC-like" evidence="2">
    <location>
        <begin position="15"/>
        <end position="120"/>
    </location>
</feature>
<reference evidence="3 4" key="1">
    <citation type="submission" date="2014-02" db="EMBL/GenBank/DDBJ databases">
        <title>Whole genome shotgun sequence of Rhodococcus wratislaviensis NBRC 100605.</title>
        <authorList>
            <person name="Hosoyama A."/>
            <person name="Tsuchikane K."/>
            <person name="Yoshida I."/>
            <person name="Ohji S."/>
            <person name="Ichikawa N."/>
            <person name="Yamazoe A."/>
            <person name="Fujita N."/>
        </authorList>
    </citation>
    <scope>NUCLEOTIDE SEQUENCE [LARGE SCALE GENOMIC DNA]</scope>
    <source>
        <strain evidence="3 4">NBRC 100605</strain>
    </source>
</reference>
<dbReference type="InterPro" id="IPR002539">
    <property type="entry name" value="MaoC-like_dom"/>
</dbReference>
<sequence length="150" mass="16318">MTTGVTHPTELLDLVGAQIGTTDWYEITYEQVNLFADATGDYRTIPTHLQWTAGTLLADPVTPAYLTLALLPRALDDLLTFDSAPTTVDYSLDKVRFPAPAPVDARIRCTGQVLDARQCTLGIEVVFGLTFQAQGACQPACVAELVVIYR</sequence>
<gene>
    <name evidence="3" type="ORF">RW1_042_00070</name>
</gene>
<name>X0PW62_RHOWR</name>
<accession>X0PW62</accession>
<dbReference type="SUPFAM" id="SSF54637">
    <property type="entry name" value="Thioesterase/thiol ester dehydrase-isomerase"/>
    <property type="match status" value="1"/>
</dbReference>
<dbReference type="InterPro" id="IPR029069">
    <property type="entry name" value="HotDog_dom_sf"/>
</dbReference>
<organism evidence="3 4">
    <name type="scientific">Rhodococcus wratislaviensis NBRC 100605</name>
    <dbReference type="NCBI Taxonomy" id="1219028"/>
    <lineage>
        <taxon>Bacteria</taxon>
        <taxon>Bacillati</taxon>
        <taxon>Actinomycetota</taxon>
        <taxon>Actinomycetes</taxon>
        <taxon>Mycobacteriales</taxon>
        <taxon>Nocardiaceae</taxon>
        <taxon>Rhodococcus</taxon>
    </lineage>
</organism>
<dbReference type="Gene3D" id="3.10.129.10">
    <property type="entry name" value="Hotdog Thioesterase"/>
    <property type="match status" value="1"/>
</dbReference>
<protein>
    <submittedName>
        <fullName evidence="3">Putative enoyl-CoA hydratase</fullName>
    </submittedName>
</protein>
<comment type="similarity">
    <text evidence="1">Belongs to the enoyl-CoA hydratase/isomerase family.</text>
</comment>
<evidence type="ECO:0000259" key="2">
    <source>
        <dbReference type="Pfam" id="PF01575"/>
    </source>
</evidence>
<dbReference type="Proteomes" id="UP000019491">
    <property type="component" value="Unassembled WGS sequence"/>
</dbReference>
<dbReference type="AlphaFoldDB" id="X0PW62"/>